<name>X1MXA7_9ZZZZ</name>
<evidence type="ECO:0000313" key="1">
    <source>
        <dbReference type="EMBL" id="GAI22646.1"/>
    </source>
</evidence>
<sequence>GKIIQDGKLMADIGFNIERIKKREKEKKGVIDLDTLRNHLKKITQEDSSSFSVSYLRCPMTALTWVEFFCSTKLLSFFL</sequence>
<reference evidence="1" key="1">
    <citation type="journal article" date="2014" name="Front. Microbiol.">
        <title>High frequency of phylogenetically diverse reductive dehalogenase-homologous genes in deep subseafloor sedimentary metagenomes.</title>
        <authorList>
            <person name="Kawai M."/>
            <person name="Futagami T."/>
            <person name="Toyoda A."/>
            <person name="Takaki Y."/>
            <person name="Nishi S."/>
            <person name="Hori S."/>
            <person name="Arai W."/>
            <person name="Tsubouchi T."/>
            <person name="Morono Y."/>
            <person name="Uchiyama I."/>
            <person name="Ito T."/>
            <person name="Fujiyama A."/>
            <person name="Inagaki F."/>
            <person name="Takami H."/>
        </authorList>
    </citation>
    <scope>NUCLEOTIDE SEQUENCE</scope>
    <source>
        <strain evidence="1">Expedition CK06-06</strain>
    </source>
</reference>
<proteinExistence type="predicted"/>
<protein>
    <submittedName>
        <fullName evidence="1">Uncharacterized protein</fullName>
    </submittedName>
</protein>
<accession>X1MXA7</accession>
<organism evidence="1">
    <name type="scientific">marine sediment metagenome</name>
    <dbReference type="NCBI Taxonomy" id="412755"/>
    <lineage>
        <taxon>unclassified sequences</taxon>
        <taxon>metagenomes</taxon>
        <taxon>ecological metagenomes</taxon>
    </lineage>
</organism>
<gene>
    <name evidence="1" type="ORF">S06H3_33531</name>
</gene>
<feature type="non-terminal residue" evidence="1">
    <location>
        <position position="1"/>
    </location>
</feature>
<comment type="caution">
    <text evidence="1">The sequence shown here is derived from an EMBL/GenBank/DDBJ whole genome shotgun (WGS) entry which is preliminary data.</text>
</comment>
<dbReference type="AlphaFoldDB" id="X1MXA7"/>
<dbReference type="EMBL" id="BARV01020021">
    <property type="protein sequence ID" value="GAI22646.1"/>
    <property type="molecule type" value="Genomic_DNA"/>
</dbReference>